<keyword evidence="5 9" id="KW-0547">Nucleotide-binding</keyword>
<keyword evidence="4 9" id="KW-0808">Transferase</keyword>
<dbReference type="Gene3D" id="3.40.50.300">
    <property type="entry name" value="P-loop containing nucleotide triphosphate hydrolases"/>
    <property type="match status" value="1"/>
</dbReference>
<reference evidence="12" key="1">
    <citation type="journal article" date="2019" name="Int. J. Syst. Evol. Microbiol.">
        <title>The Global Catalogue of Microorganisms (GCM) 10K type strain sequencing project: providing services to taxonomists for standard genome sequencing and annotation.</title>
        <authorList>
            <consortium name="The Broad Institute Genomics Platform"/>
            <consortium name="The Broad Institute Genome Sequencing Center for Infectious Disease"/>
            <person name="Wu L."/>
            <person name="Ma J."/>
        </authorList>
    </citation>
    <scope>NUCLEOTIDE SEQUENCE [LARGE SCALE GENOMIC DNA]</scope>
    <source>
        <strain evidence="12">JCM 17714</strain>
    </source>
</reference>
<evidence type="ECO:0000256" key="6">
    <source>
        <dbReference type="ARBA" id="ARBA00022777"/>
    </source>
</evidence>
<evidence type="ECO:0000256" key="5">
    <source>
        <dbReference type="ARBA" id="ARBA00022741"/>
    </source>
</evidence>
<dbReference type="HAMAP" id="MF_00328">
    <property type="entry name" value="Guanylate_kinase"/>
    <property type="match status" value="1"/>
</dbReference>
<evidence type="ECO:0000313" key="12">
    <source>
        <dbReference type="Proteomes" id="UP001501699"/>
    </source>
</evidence>
<keyword evidence="12" id="KW-1185">Reference proteome</keyword>
<dbReference type="PROSITE" id="PS00856">
    <property type="entry name" value="GUANYLATE_KINASE_1"/>
    <property type="match status" value="1"/>
</dbReference>
<accession>A0ABP8VCW4</accession>
<protein>
    <recommendedName>
        <fullName evidence="3 9">Guanylate kinase</fullName>
        <ecNumber evidence="2 9">2.7.4.8</ecNumber>
    </recommendedName>
    <alternativeName>
        <fullName evidence="8 9">GMP kinase</fullName>
    </alternativeName>
</protein>
<feature type="binding site" evidence="9">
    <location>
        <begin position="26"/>
        <end position="33"/>
    </location>
    <ligand>
        <name>ATP</name>
        <dbReference type="ChEBI" id="CHEBI:30616"/>
    </ligand>
</feature>
<evidence type="ECO:0000256" key="8">
    <source>
        <dbReference type="ARBA" id="ARBA00030128"/>
    </source>
</evidence>
<dbReference type="EC" id="2.7.4.8" evidence="2 9"/>
<comment type="caution">
    <text evidence="11">The sequence shown here is derived from an EMBL/GenBank/DDBJ whole genome shotgun (WGS) entry which is preliminary data.</text>
</comment>
<dbReference type="EMBL" id="BAABJA010000002">
    <property type="protein sequence ID" value="GAA4659603.1"/>
    <property type="molecule type" value="Genomic_DNA"/>
</dbReference>
<keyword evidence="9" id="KW-0963">Cytoplasm</keyword>
<dbReference type="Pfam" id="PF00625">
    <property type="entry name" value="Guanylate_kin"/>
    <property type="match status" value="1"/>
</dbReference>
<evidence type="ECO:0000256" key="3">
    <source>
        <dbReference type="ARBA" id="ARBA00016296"/>
    </source>
</evidence>
<evidence type="ECO:0000259" key="10">
    <source>
        <dbReference type="PROSITE" id="PS50052"/>
    </source>
</evidence>
<dbReference type="InterPro" id="IPR027417">
    <property type="entry name" value="P-loop_NTPase"/>
</dbReference>
<dbReference type="PANTHER" id="PTHR23117">
    <property type="entry name" value="GUANYLATE KINASE-RELATED"/>
    <property type="match status" value="1"/>
</dbReference>
<dbReference type="InterPro" id="IPR017665">
    <property type="entry name" value="Guanylate_kinase"/>
</dbReference>
<evidence type="ECO:0000256" key="4">
    <source>
        <dbReference type="ARBA" id="ARBA00022679"/>
    </source>
</evidence>
<comment type="catalytic activity">
    <reaction evidence="9">
        <text>GMP + ATP = GDP + ADP</text>
        <dbReference type="Rhea" id="RHEA:20780"/>
        <dbReference type="ChEBI" id="CHEBI:30616"/>
        <dbReference type="ChEBI" id="CHEBI:58115"/>
        <dbReference type="ChEBI" id="CHEBI:58189"/>
        <dbReference type="ChEBI" id="CHEBI:456216"/>
        <dbReference type="EC" id="2.7.4.8"/>
    </reaction>
</comment>
<dbReference type="InterPro" id="IPR008144">
    <property type="entry name" value="Guanylate_kin-like_dom"/>
</dbReference>
<sequence>MMTDFDGELCAKKKNQRRGFLLILSSPSGAGKSTLSRLLLKDGQLELSVSMTTRPRRPSEVDGLHYHFISKKEFERKRDGDEFIEWAEVHGNYYGTLRESVENVLSAGRDMLFDIDYQGTQQLQKKMPDDTVSVFILPPSMKELISRLHRRAEDSQEIINLRLKNARTEMQHWRSYDYVVINEDLNQSLSLIKSIYLAETAKRERCSFLEFFVDGLIAEKIDEYFDRFEKK</sequence>
<keyword evidence="7 9" id="KW-0067">ATP-binding</keyword>
<organism evidence="11 12">
    <name type="scientific">Bartonella pachyuromydis</name>
    <dbReference type="NCBI Taxonomy" id="931097"/>
    <lineage>
        <taxon>Bacteria</taxon>
        <taxon>Pseudomonadati</taxon>
        <taxon>Pseudomonadota</taxon>
        <taxon>Alphaproteobacteria</taxon>
        <taxon>Hyphomicrobiales</taxon>
        <taxon>Bartonellaceae</taxon>
        <taxon>Bartonella</taxon>
    </lineage>
</organism>
<evidence type="ECO:0000256" key="7">
    <source>
        <dbReference type="ARBA" id="ARBA00022840"/>
    </source>
</evidence>
<dbReference type="NCBIfam" id="TIGR03263">
    <property type="entry name" value="guanyl_kin"/>
    <property type="match status" value="1"/>
</dbReference>
<dbReference type="PANTHER" id="PTHR23117:SF13">
    <property type="entry name" value="GUANYLATE KINASE"/>
    <property type="match status" value="1"/>
</dbReference>
<dbReference type="CDD" id="cd00071">
    <property type="entry name" value="GMPK"/>
    <property type="match status" value="1"/>
</dbReference>
<evidence type="ECO:0000256" key="9">
    <source>
        <dbReference type="HAMAP-Rule" id="MF_00328"/>
    </source>
</evidence>
<comment type="similarity">
    <text evidence="1 9">Belongs to the guanylate kinase family.</text>
</comment>
<name>A0ABP8VCW4_9HYPH</name>
<comment type="subcellular location">
    <subcellularLocation>
        <location evidence="9">Cytoplasm</location>
    </subcellularLocation>
</comment>
<evidence type="ECO:0000313" key="11">
    <source>
        <dbReference type="EMBL" id="GAA4659603.1"/>
    </source>
</evidence>
<feature type="domain" description="Guanylate kinase-like" evidence="10">
    <location>
        <begin position="19"/>
        <end position="197"/>
    </location>
</feature>
<dbReference type="InterPro" id="IPR020590">
    <property type="entry name" value="Guanylate_kinase_CS"/>
</dbReference>
<dbReference type="InterPro" id="IPR008145">
    <property type="entry name" value="GK/Ca_channel_bsu"/>
</dbReference>
<keyword evidence="6 9" id="KW-0418">Kinase</keyword>
<evidence type="ECO:0000256" key="1">
    <source>
        <dbReference type="ARBA" id="ARBA00005790"/>
    </source>
</evidence>
<comment type="function">
    <text evidence="9">Essential for recycling GMP and indirectly, cGMP.</text>
</comment>
<evidence type="ECO:0000256" key="2">
    <source>
        <dbReference type="ARBA" id="ARBA00012961"/>
    </source>
</evidence>
<dbReference type="SMART" id="SM00072">
    <property type="entry name" value="GuKc"/>
    <property type="match status" value="1"/>
</dbReference>
<proteinExistence type="inferred from homology"/>
<dbReference type="Proteomes" id="UP001501699">
    <property type="component" value="Unassembled WGS sequence"/>
</dbReference>
<dbReference type="PROSITE" id="PS50052">
    <property type="entry name" value="GUANYLATE_KINASE_2"/>
    <property type="match status" value="1"/>
</dbReference>
<dbReference type="GO" id="GO:0016301">
    <property type="term" value="F:kinase activity"/>
    <property type="evidence" value="ECO:0007669"/>
    <property type="project" value="UniProtKB-KW"/>
</dbReference>
<dbReference type="SUPFAM" id="SSF52540">
    <property type="entry name" value="P-loop containing nucleoside triphosphate hydrolases"/>
    <property type="match status" value="1"/>
</dbReference>
<dbReference type="Gene3D" id="3.30.63.10">
    <property type="entry name" value="Guanylate Kinase phosphate binding domain"/>
    <property type="match status" value="1"/>
</dbReference>
<gene>
    <name evidence="9 11" type="primary">gmk</name>
    <name evidence="11" type="ORF">GCM10023262_04180</name>
</gene>